<name>A0AAW0TST7_SCYPA</name>
<dbReference type="Proteomes" id="UP001487740">
    <property type="component" value="Unassembled WGS sequence"/>
</dbReference>
<evidence type="ECO:0000256" key="1">
    <source>
        <dbReference type="SAM" id="MobiDB-lite"/>
    </source>
</evidence>
<evidence type="ECO:0000313" key="3">
    <source>
        <dbReference type="Proteomes" id="UP001487740"/>
    </source>
</evidence>
<gene>
    <name evidence="2" type="ORF">O3P69_010515</name>
</gene>
<dbReference type="AlphaFoldDB" id="A0AAW0TST7"/>
<dbReference type="EMBL" id="JARAKH010000025">
    <property type="protein sequence ID" value="KAK8390844.1"/>
    <property type="molecule type" value="Genomic_DNA"/>
</dbReference>
<reference evidence="2 3" key="1">
    <citation type="submission" date="2023-03" db="EMBL/GenBank/DDBJ databases">
        <title>High-quality genome of Scylla paramamosain provides insights in environmental adaptation.</title>
        <authorList>
            <person name="Zhang L."/>
        </authorList>
    </citation>
    <scope>NUCLEOTIDE SEQUENCE [LARGE SCALE GENOMIC DNA]</scope>
    <source>
        <strain evidence="2">LZ_2023a</strain>
        <tissue evidence="2">Muscle</tissue>
    </source>
</reference>
<accession>A0AAW0TST7</accession>
<comment type="caution">
    <text evidence="2">The sequence shown here is derived from an EMBL/GenBank/DDBJ whole genome shotgun (WGS) entry which is preliminary data.</text>
</comment>
<sequence length="210" mass="22741">MDVEVNKTDGTTFPSFTAIDSADPPAPSRLLLPPPQPPLSADRERQCNHLFRNETAADHGEADVTPDRPVVLTSGGGEAGGGQWCVDCPQPQPILLVVREILTNSGAHRNGSSQASELYKTRLRLVVEAFLRPVLVSASASGSGSSSGIMSALFAILKRNNWCVMQEEMWDANTRKTRDQSLRSPRSSCSSLQLHPNKICVPCLSDFVDL</sequence>
<feature type="compositionally biased region" description="Pro residues" evidence="1">
    <location>
        <begin position="24"/>
        <end position="38"/>
    </location>
</feature>
<keyword evidence="3" id="KW-1185">Reference proteome</keyword>
<protein>
    <submittedName>
        <fullName evidence="2">Uncharacterized protein</fullName>
    </submittedName>
</protein>
<feature type="region of interest" description="Disordered" evidence="1">
    <location>
        <begin position="1"/>
        <end position="42"/>
    </location>
</feature>
<organism evidence="2 3">
    <name type="scientific">Scylla paramamosain</name>
    <name type="common">Mud crab</name>
    <dbReference type="NCBI Taxonomy" id="85552"/>
    <lineage>
        <taxon>Eukaryota</taxon>
        <taxon>Metazoa</taxon>
        <taxon>Ecdysozoa</taxon>
        <taxon>Arthropoda</taxon>
        <taxon>Crustacea</taxon>
        <taxon>Multicrustacea</taxon>
        <taxon>Malacostraca</taxon>
        <taxon>Eumalacostraca</taxon>
        <taxon>Eucarida</taxon>
        <taxon>Decapoda</taxon>
        <taxon>Pleocyemata</taxon>
        <taxon>Brachyura</taxon>
        <taxon>Eubrachyura</taxon>
        <taxon>Portunoidea</taxon>
        <taxon>Portunidae</taxon>
        <taxon>Portuninae</taxon>
        <taxon>Scylla</taxon>
    </lineage>
</organism>
<evidence type="ECO:0000313" key="2">
    <source>
        <dbReference type="EMBL" id="KAK8390844.1"/>
    </source>
</evidence>
<proteinExistence type="predicted"/>